<evidence type="ECO:0000313" key="4">
    <source>
        <dbReference type="WBParaSite" id="PgR012_g145_t13"/>
    </source>
</evidence>
<dbReference type="WBParaSite" id="PgR012_g145_t02">
    <property type="protein sequence ID" value="PgR012_g145_t02"/>
    <property type="gene ID" value="PgR012_g145"/>
</dbReference>
<evidence type="ECO:0000256" key="1">
    <source>
        <dbReference type="SAM" id="Phobius"/>
    </source>
</evidence>
<dbReference type="AlphaFoldDB" id="A0A915ANW3"/>
<keyword evidence="1" id="KW-0812">Transmembrane</keyword>
<dbReference type="WBParaSite" id="PgR012_g145_t13">
    <property type="protein sequence ID" value="PgR012_g145_t13"/>
    <property type="gene ID" value="PgR012_g145"/>
</dbReference>
<sequence>MCALKMPHPHCLFLRLQLIHMILFCTIPPLISGFFPSASSPAIPCFVYLPNYENFQLTGLQKKKIQRCGHRKSELELLTSSERISQLLFLAIKCAVANDFFDSEELEGSNERYTQNCNEF</sequence>
<evidence type="ECO:0000313" key="3">
    <source>
        <dbReference type="WBParaSite" id="PgR012_g145_t02"/>
    </source>
</evidence>
<organism evidence="2 3">
    <name type="scientific">Parascaris univalens</name>
    <name type="common">Nematode worm</name>
    <dbReference type="NCBI Taxonomy" id="6257"/>
    <lineage>
        <taxon>Eukaryota</taxon>
        <taxon>Metazoa</taxon>
        <taxon>Ecdysozoa</taxon>
        <taxon>Nematoda</taxon>
        <taxon>Chromadorea</taxon>
        <taxon>Rhabditida</taxon>
        <taxon>Spirurina</taxon>
        <taxon>Ascaridomorpha</taxon>
        <taxon>Ascaridoidea</taxon>
        <taxon>Ascarididae</taxon>
        <taxon>Parascaris</taxon>
    </lineage>
</organism>
<proteinExistence type="predicted"/>
<accession>A0A915ANW3</accession>
<keyword evidence="2" id="KW-1185">Reference proteome</keyword>
<keyword evidence="1" id="KW-0472">Membrane</keyword>
<dbReference type="Proteomes" id="UP000887569">
    <property type="component" value="Unplaced"/>
</dbReference>
<keyword evidence="1" id="KW-1133">Transmembrane helix</keyword>
<protein>
    <submittedName>
        <fullName evidence="3 4">Uncharacterized protein</fullName>
    </submittedName>
</protein>
<name>A0A915ANW3_PARUN</name>
<reference evidence="3 4" key="1">
    <citation type="submission" date="2022-11" db="UniProtKB">
        <authorList>
            <consortium name="WormBaseParasite"/>
        </authorList>
    </citation>
    <scope>IDENTIFICATION</scope>
</reference>
<evidence type="ECO:0000313" key="2">
    <source>
        <dbReference type="Proteomes" id="UP000887569"/>
    </source>
</evidence>
<feature type="transmembrane region" description="Helical" evidence="1">
    <location>
        <begin position="12"/>
        <end position="35"/>
    </location>
</feature>